<geneLocation type="plasmid" evidence="4 5">
    <name>pRh5Ap-243</name>
</geneLocation>
<keyword evidence="4" id="KW-0614">Plasmid</keyword>
<organism evidence="4 5">
    <name type="scientific">Rhodococcus pyridinivorans</name>
    <dbReference type="NCBI Taxonomy" id="103816"/>
    <lineage>
        <taxon>Bacteria</taxon>
        <taxon>Bacillati</taxon>
        <taxon>Actinomycetota</taxon>
        <taxon>Actinomycetes</taxon>
        <taxon>Mycobacteriales</taxon>
        <taxon>Nocardiaceae</taxon>
        <taxon>Rhodococcus</taxon>
    </lineage>
</organism>
<dbReference type="RefSeq" id="WP_039958835.1">
    <property type="nucleotide sequence ID" value="NZ_CP063452.1"/>
</dbReference>
<keyword evidence="2" id="KW-0201">Cytochrome c-type biogenesis</keyword>
<evidence type="ECO:0000256" key="2">
    <source>
        <dbReference type="ARBA" id="ARBA00022748"/>
    </source>
</evidence>
<dbReference type="PANTHER" id="PTHR42852">
    <property type="entry name" value="THIOL:DISULFIDE INTERCHANGE PROTEIN DSBE"/>
    <property type="match status" value="1"/>
</dbReference>
<evidence type="ECO:0000259" key="3">
    <source>
        <dbReference type="PROSITE" id="PS51352"/>
    </source>
</evidence>
<sequence length="209" mass="21681">MSARIIWTITVVVVGASLGAALWPRTHDSLPARSADHASSTVPGTADAAEQRAAAELPAQQHCPVATGPASGRLAGVSVRCLGSSESIDLGSALQGAPTLVNLWASWCAPCREEMPILDAYADEPGAIRVVGLNVQDNPASALALMAALEVSYPSFVDIDEAAQKTLAAPPVLPLSFLVHRDGSVERVATPPVFTDPAQVRAAVDTMLR</sequence>
<gene>
    <name evidence="4" type="ORF">INP59_26120</name>
</gene>
<dbReference type="GO" id="GO:0030313">
    <property type="term" value="C:cell envelope"/>
    <property type="evidence" value="ECO:0007669"/>
    <property type="project" value="UniProtKB-SubCell"/>
</dbReference>
<dbReference type="InterPro" id="IPR013766">
    <property type="entry name" value="Thioredoxin_domain"/>
</dbReference>
<dbReference type="Pfam" id="PF08534">
    <property type="entry name" value="Redoxin"/>
    <property type="match status" value="1"/>
</dbReference>
<evidence type="ECO:0000313" key="5">
    <source>
        <dbReference type="Proteomes" id="UP000593818"/>
    </source>
</evidence>
<reference evidence="4 5" key="1">
    <citation type="submission" date="2020-10" db="EMBL/GenBank/DDBJ databases">
        <title>Whole genome sequence of oil-degrading bacteria Rhodococcus pyridinivorans strain 5Ap.</title>
        <authorList>
            <person name="Akhremchuk A.E."/>
            <person name="Valentovich L.N."/>
            <person name="Charniauskaya M.I."/>
            <person name="Bukliarevich H.A."/>
            <person name="Titok M.A."/>
        </authorList>
    </citation>
    <scope>NUCLEOTIDE SEQUENCE [LARGE SCALE GENOMIC DNA]</scope>
    <source>
        <strain evidence="4 5">5Ap</strain>
        <plasmid evidence="4 5">pRh5Ap-243</plasmid>
    </source>
</reference>
<accession>A0A7M2XWB0</accession>
<dbReference type="GO" id="GO:0016491">
    <property type="term" value="F:oxidoreductase activity"/>
    <property type="evidence" value="ECO:0007669"/>
    <property type="project" value="InterPro"/>
</dbReference>
<feature type="domain" description="Thioredoxin" evidence="3">
    <location>
        <begin position="57"/>
        <end position="209"/>
    </location>
</feature>
<dbReference type="InterPro" id="IPR017937">
    <property type="entry name" value="Thioredoxin_CS"/>
</dbReference>
<dbReference type="InterPro" id="IPR036249">
    <property type="entry name" value="Thioredoxin-like_sf"/>
</dbReference>
<dbReference type="Proteomes" id="UP000593818">
    <property type="component" value="Plasmid pRh5Ap-243"/>
</dbReference>
<dbReference type="EMBL" id="CP063452">
    <property type="protein sequence ID" value="QOW01643.1"/>
    <property type="molecule type" value="Genomic_DNA"/>
</dbReference>
<proteinExistence type="predicted"/>
<dbReference type="PROSITE" id="PS51352">
    <property type="entry name" value="THIOREDOXIN_2"/>
    <property type="match status" value="1"/>
</dbReference>
<comment type="subcellular location">
    <subcellularLocation>
        <location evidence="1">Cell envelope</location>
    </subcellularLocation>
</comment>
<dbReference type="InterPro" id="IPR013740">
    <property type="entry name" value="Redoxin"/>
</dbReference>
<protein>
    <submittedName>
        <fullName evidence="4">TlpA family protein disulfide reductase</fullName>
    </submittedName>
</protein>
<dbReference type="InterPro" id="IPR050553">
    <property type="entry name" value="Thioredoxin_ResA/DsbE_sf"/>
</dbReference>
<evidence type="ECO:0000313" key="4">
    <source>
        <dbReference type="EMBL" id="QOW01643.1"/>
    </source>
</evidence>
<dbReference type="PANTHER" id="PTHR42852:SF13">
    <property type="entry name" value="PROTEIN DIPZ"/>
    <property type="match status" value="1"/>
</dbReference>
<evidence type="ECO:0000256" key="1">
    <source>
        <dbReference type="ARBA" id="ARBA00004196"/>
    </source>
</evidence>
<dbReference type="AlphaFoldDB" id="A0A7M2XWB0"/>
<dbReference type="Gene3D" id="3.40.30.10">
    <property type="entry name" value="Glutaredoxin"/>
    <property type="match status" value="1"/>
</dbReference>
<dbReference type="GO" id="GO:0017004">
    <property type="term" value="P:cytochrome complex assembly"/>
    <property type="evidence" value="ECO:0007669"/>
    <property type="project" value="UniProtKB-KW"/>
</dbReference>
<keyword evidence="5" id="KW-1185">Reference proteome</keyword>
<dbReference type="CDD" id="cd02966">
    <property type="entry name" value="TlpA_like_family"/>
    <property type="match status" value="1"/>
</dbReference>
<dbReference type="SUPFAM" id="SSF52833">
    <property type="entry name" value="Thioredoxin-like"/>
    <property type="match status" value="1"/>
</dbReference>
<name>A0A7M2XWB0_9NOCA</name>
<dbReference type="PROSITE" id="PS00194">
    <property type="entry name" value="THIOREDOXIN_1"/>
    <property type="match status" value="1"/>
</dbReference>